<proteinExistence type="predicted"/>
<name>A0A5J4QY68_9ZZZZ</name>
<comment type="caution">
    <text evidence="1">The sequence shown here is derived from an EMBL/GenBank/DDBJ whole genome shotgun (WGS) entry which is preliminary data.</text>
</comment>
<dbReference type="AlphaFoldDB" id="A0A5J4QY68"/>
<gene>
    <name evidence="1" type="ORF">EZS27_024064</name>
</gene>
<evidence type="ECO:0000313" key="1">
    <source>
        <dbReference type="EMBL" id="KAA6326887.1"/>
    </source>
</evidence>
<organism evidence="1">
    <name type="scientific">termite gut metagenome</name>
    <dbReference type="NCBI Taxonomy" id="433724"/>
    <lineage>
        <taxon>unclassified sequences</taxon>
        <taxon>metagenomes</taxon>
        <taxon>organismal metagenomes</taxon>
    </lineage>
</organism>
<accession>A0A5J4QY68</accession>
<reference evidence="1" key="1">
    <citation type="submission" date="2019-03" db="EMBL/GenBank/DDBJ databases">
        <title>Single cell metagenomics reveals metabolic interactions within the superorganism composed of flagellate Streblomastix strix and complex community of Bacteroidetes bacteria on its surface.</title>
        <authorList>
            <person name="Treitli S.C."/>
            <person name="Kolisko M."/>
            <person name="Husnik F."/>
            <person name="Keeling P."/>
            <person name="Hampl V."/>
        </authorList>
    </citation>
    <scope>NUCLEOTIDE SEQUENCE</scope>
    <source>
        <strain evidence="1">STM</strain>
    </source>
</reference>
<dbReference type="EMBL" id="SNRY01002083">
    <property type="protein sequence ID" value="KAA6326887.1"/>
    <property type="molecule type" value="Genomic_DNA"/>
</dbReference>
<protein>
    <submittedName>
        <fullName evidence="1">Uncharacterized protein</fullName>
    </submittedName>
</protein>
<sequence length="160" mass="17794">MILTDYYCFEKLPDQKSKLRIDCTASTKGYPDFESLRNKAGELFVYIGGNTHTKAGEKRKADLAISKTKHISSVYLPDVTGTLAYGDMVGTKDAMLFIFSNADFVEGKINTGAKIEILIARGQRNNRSQLFNLLSDGELEDEITALKKQAVTETVTEKKD</sequence>